<feature type="domain" description="XRCC4 coiled-coil" evidence="9">
    <location>
        <begin position="154"/>
        <end position="201"/>
    </location>
</feature>
<evidence type="ECO:0000256" key="2">
    <source>
        <dbReference type="ARBA" id="ARBA00022763"/>
    </source>
</evidence>
<comment type="subcellular location">
    <subcellularLocation>
        <location evidence="1">Nucleus</location>
    </subcellularLocation>
</comment>
<evidence type="ECO:0000256" key="6">
    <source>
        <dbReference type="ARBA" id="ARBA00025728"/>
    </source>
</evidence>
<comment type="caution">
    <text evidence="10">The sequence shown here is derived from an EMBL/GenBank/DDBJ whole genome shotgun (WGS) entry which is preliminary data.</text>
</comment>
<comment type="similarity">
    <text evidence="6">Belongs to the XRCC4-XLF family. XRCC4 subfamily.</text>
</comment>
<dbReference type="GO" id="GO:0003677">
    <property type="term" value="F:DNA binding"/>
    <property type="evidence" value="ECO:0007669"/>
    <property type="project" value="InterPro"/>
</dbReference>
<keyword evidence="4" id="KW-0234">DNA repair</keyword>
<dbReference type="InterPro" id="IPR053961">
    <property type="entry name" value="XRCC4_N"/>
</dbReference>
<dbReference type="Gene3D" id="1.20.5.370">
    <property type="match status" value="1"/>
</dbReference>
<evidence type="ECO:0000313" key="10">
    <source>
        <dbReference type="EMBL" id="OAY77272.1"/>
    </source>
</evidence>
<sequence>MATRHTCLKLELPVEDPKREGAVGAAIFVKGTWHPSRFSLAVTDGAEAWTCDASDAEVKLRAEQWDLSPHDYLALAERYLAFQQPGSRYAFDAAADPHAPRRLSWTFEKQGTKLEWRWKCQPAPNKKQTTAEILDFLMDANIRLSEEVVRKTQAFDKLKAEAERCLQQSERFSNEKVEFESSVYSKFVAILNSKKAKLRDLRDRISKLEATDKAVEEEDDDDDQSSGKTESFHEASDAENIKEEALQEESDDTTSMKGRKKARR</sequence>
<dbReference type="GO" id="GO:0006303">
    <property type="term" value="P:double-strand break repair via nonhomologous end joining"/>
    <property type="evidence" value="ECO:0007669"/>
    <property type="project" value="TreeGrafter"/>
</dbReference>
<keyword evidence="2" id="KW-0227">DNA damage</keyword>
<dbReference type="InterPro" id="IPR053962">
    <property type="entry name" value="XRCC4_CC"/>
</dbReference>
<dbReference type="InterPro" id="IPR038051">
    <property type="entry name" value="XRCC4-like_N_sf"/>
</dbReference>
<dbReference type="STRING" id="4615.A0A199VJE3"/>
<dbReference type="SUPFAM" id="SSF58022">
    <property type="entry name" value="XRCC4, C-terminal oligomerization domain"/>
    <property type="match status" value="1"/>
</dbReference>
<feature type="domain" description="XRCC4 N-terminal" evidence="8">
    <location>
        <begin position="27"/>
        <end position="122"/>
    </location>
</feature>
<evidence type="ECO:0000256" key="4">
    <source>
        <dbReference type="ARBA" id="ARBA00023204"/>
    </source>
</evidence>
<dbReference type="Pfam" id="PF21924">
    <property type="entry name" value="XRCC4_CC"/>
    <property type="match status" value="1"/>
</dbReference>
<dbReference type="PANTHER" id="PTHR28559">
    <property type="entry name" value="DNA REPAIR PROTEIN XRCC4"/>
    <property type="match status" value="1"/>
</dbReference>
<dbReference type="Proteomes" id="UP000092600">
    <property type="component" value="Unassembled WGS sequence"/>
</dbReference>
<keyword evidence="5" id="KW-0539">Nucleus</keyword>
<dbReference type="GO" id="GO:0006310">
    <property type="term" value="P:DNA recombination"/>
    <property type="evidence" value="ECO:0007669"/>
    <property type="project" value="UniProtKB-KW"/>
</dbReference>
<dbReference type="Gene3D" id="2.170.210.10">
    <property type="entry name" value="DNA double-strand break repair and VJ recombination XRCC4, N-terminal"/>
    <property type="match status" value="1"/>
</dbReference>
<organism evidence="10 11">
    <name type="scientific">Ananas comosus</name>
    <name type="common">Pineapple</name>
    <name type="synonym">Ananas ananas</name>
    <dbReference type="NCBI Taxonomy" id="4615"/>
    <lineage>
        <taxon>Eukaryota</taxon>
        <taxon>Viridiplantae</taxon>
        <taxon>Streptophyta</taxon>
        <taxon>Embryophyta</taxon>
        <taxon>Tracheophyta</taxon>
        <taxon>Spermatophyta</taxon>
        <taxon>Magnoliopsida</taxon>
        <taxon>Liliopsida</taxon>
        <taxon>Poales</taxon>
        <taxon>Bromeliaceae</taxon>
        <taxon>Bromelioideae</taxon>
        <taxon>Ananas</taxon>
    </lineage>
</organism>
<dbReference type="InterPro" id="IPR010585">
    <property type="entry name" value="DNA_repair_prot_XRCC4"/>
</dbReference>
<evidence type="ECO:0000313" key="11">
    <source>
        <dbReference type="Proteomes" id="UP000092600"/>
    </source>
</evidence>
<reference evidence="10 11" key="1">
    <citation type="journal article" date="2016" name="DNA Res.">
        <title>The draft genome of MD-2 pineapple using hybrid error correction of long reads.</title>
        <authorList>
            <person name="Redwan R.M."/>
            <person name="Saidin A."/>
            <person name="Kumar S.V."/>
        </authorList>
    </citation>
    <scope>NUCLEOTIDE SEQUENCE [LARGE SCALE GENOMIC DNA]</scope>
    <source>
        <strain evidence="11">cv. MD2</strain>
        <tissue evidence="10">Leaf</tissue>
    </source>
</reference>
<feature type="region of interest" description="Disordered" evidence="7">
    <location>
        <begin position="209"/>
        <end position="264"/>
    </location>
</feature>
<dbReference type="GO" id="GO:0005958">
    <property type="term" value="C:DNA-dependent protein kinase-DNA ligase 4 complex"/>
    <property type="evidence" value="ECO:0007669"/>
    <property type="project" value="TreeGrafter"/>
</dbReference>
<proteinExistence type="inferred from homology"/>
<dbReference type="SUPFAM" id="SSF50809">
    <property type="entry name" value="XRCC4, N-terminal domain"/>
    <property type="match status" value="1"/>
</dbReference>
<dbReference type="InterPro" id="IPR009089">
    <property type="entry name" value="XRCC4_N_sf"/>
</dbReference>
<dbReference type="PANTHER" id="PTHR28559:SF1">
    <property type="entry name" value="DNA REPAIR PROTEIN XRCC4"/>
    <property type="match status" value="1"/>
</dbReference>
<evidence type="ECO:0000259" key="9">
    <source>
        <dbReference type="Pfam" id="PF21924"/>
    </source>
</evidence>
<dbReference type="AlphaFoldDB" id="A0A199VJE3"/>
<keyword evidence="3" id="KW-0233">DNA recombination</keyword>
<dbReference type="EMBL" id="LSRQ01001566">
    <property type="protein sequence ID" value="OAY77272.1"/>
    <property type="molecule type" value="Genomic_DNA"/>
</dbReference>
<dbReference type="InterPro" id="IPR014751">
    <property type="entry name" value="XRCC4-like_C"/>
</dbReference>
<name>A0A199VJE3_ANACO</name>
<protein>
    <submittedName>
        <fullName evidence="10">DNA repair protein XRCC4</fullName>
    </submittedName>
</protein>
<dbReference type="GO" id="GO:0032807">
    <property type="term" value="C:DNA ligase IV complex"/>
    <property type="evidence" value="ECO:0007669"/>
    <property type="project" value="TreeGrafter"/>
</dbReference>
<dbReference type="FunFam" id="1.20.5.370:FF:000012">
    <property type="entry name" value="DNA repair protein XRCC4"/>
    <property type="match status" value="1"/>
</dbReference>
<evidence type="ECO:0000256" key="5">
    <source>
        <dbReference type="ARBA" id="ARBA00023242"/>
    </source>
</evidence>
<feature type="compositionally biased region" description="Acidic residues" evidence="7">
    <location>
        <begin position="215"/>
        <end position="224"/>
    </location>
</feature>
<evidence type="ECO:0000256" key="1">
    <source>
        <dbReference type="ARBA" id="ARBA00004123"/>
    </source>
</evidence>
<evidence type="ECO:0000259" key="8">
    <source>
        <dbReference type="Pfam" id="PF06632"/>
    </source>
</evidence>
<gene>
    <name evidence="10" type="ORF">ACMD2_05704</name>
</gene>
<feature type="compositionally biased region" description="Basic and acidic residues" evidence="7">
    <location>
        <begin position="230"/>
        <end position="245"/>
    </location>
</feature>
<evidence type="ECO:0000256" key="7">
    <source>
        <dbReference type="SAM" id="MobiDB-lite"/>
    </source>
</evidence>
<dbReference type="Pfam" id="PF06632">
    <property type="entry name" value="XRCC4"/>
    <property type="match status" value="1"/>
</dbReference>
<accession>A0A199VJE3</accession>
<evidence type="ECO:0000256" key="3">
    <source>
        <dbReference type="ARBA" id="ARBA00023172"/>
    </source>
</evidence>
<dbReference type="GO" id="GO:0010165">
    <property type="term" value="P:response to X-ray"/>
    <property type="evidence" value="ECO:0007669"/>
    <property type="project" value="TreeGrafter"/>
</dbReference>